<evidence type="ECO:0000256" key="5">
    <source>
        <dbReference type="ARBA" id="ARBA00023128"/>
    </source>
</evidence>
<dbReference type="GO" id="GO:0006412">
    <property type="term" value="P:translation"/>
    <property type="evidence" value="ECO:0007669"/>
    <property type="project" value="TreeGrafter"/>
</dbReference>
<evidence type="ECO:0000313" key="8">
    <source>
        <dbReference type="Proteomes" id="UP000094112"/>
    </source>
</evidence>
<evidence type="ECO:0000256" key="6">
    <source>
        <dbReference type="ARBA" id="ARBA00023274"/>
    </source>
</evidence>
<organism evidence="7 8">
    <name type="scientific">Wickerhamomyces anomalus (strain ATCC 58044 / CBS 1984 / NCYC 433 / NRRL Y-366-8)</name>
    <name type="common">Yeast</name>
    <name type="synonym">Hansenula anomala</name>
    <dbReference type="NCBI Taxonomy" id="683960"/>
    <lineage>
        <taxon>Eukaryota</taxon>
        <taxon>Fungi</taxon>
        <taxon>Dikarya</taxon>
        <taxon>Ascomycota</taxon>
        <taxon>Saccharomycotina</taxon>
        <taxon>Saccharomycetes</taxon>
        <taxon>Phaffomycetales</taxon>
        <taxon>Wickerhamomycetaceae</taxon>
        <taxon>Wickerhamomyces</taxon>
    </lineage>
</organism>
<accession>A0A1E3PDG7</accession>
<evidence type="ECO:0000313" key="7">
    <source>
        <dbReference type="EMBL" id="ODQ62917.1"/>
    </source>
</evidence>
<gene>
    <name evidence="7" type="ORF">WICANDRAFT_77076</name>
</gene>
<dbReference type="RefSeq" id="XP_019042124.1">
    <property type="nucleotide sequence ID" value="XM_019184495.1"/>
</dbReference>
<evidence type="ECO:0000256" key="4">
    <source>
        <dbReference type="ARBA" id="ARBA00022980"/>
    </source>
</evidence>
<dbReference type="PANTHER" id="PTHR21338">
    <property type="entry name" value="MITOCHONDRIAL RIBOSOMAL PROTEIN L41"/>
    <property type="match status" value="1"/>
</dbReference>
<dbReference type="GO" id="GO:0005762">
    <property type="term" value="C:mitochondrial large ribosomal subunit"/>
    <property type="evidence" value="ECO:0007669"/>
    <property type="project" value="EnsemblFungi"/>
</dbReference>
<evidence type="ECO:0000256" key="3">
    <source>
        <dbReference type="ARBA" id="ARBA00022946"/>
    </source>
</evidence>
<keyword evidence="4" id="KW-0689">Ribosomal protein</keyword>
<dbReference type="GeneID" id="30201741"/>
<dbReference type="Proteomes" id="UP000094112">
    <property type="component" value="Unassembled WGS sequence"/>
</dbReference>
<comment type="subcellular location">
    <subcellularLocation>
        <location evidence="1">Mitochondrion</location>
    </subcellularLocation>
</comment>
<comment type="similarity">
    <text evidence="2">Belongs to the mitochondrion-specific ribosomal protein mL41 family.</text>
</comment>
<evidence type="ECO:0000256" key="1">
    <source>
        <dbReference type="ARBA" id="ARBA00004173"/>
    </source>
</evidence>
<evidence type="ECO:0000256" key="2">
    <source>
        <dbReference type="ARBA" id="ARBA00010152"/>
    </source>
</evidence>
<protein>
    <recommendedName>
        <fullName evidence="9">54S ribosomal protein L27, mitochondrial</fullName>
    </recommendedName>
</protein>
<keyword evidence="3" id="KW-0809">Transit peptide</keyword>
<dbReference type="GO" id="GO:0003735">
    <property type="term" value="F:structural constituent of ribosome"/>
    <property type="evidence" value="ECO:0007669"/>
    <property type="project" value="EnsemblFungi"/>
</dbReference>
<dbReference type="Pfam" id="PF09809">
    <property type="entry name" value="MRP-L27"/>
    <property type="match status" value="1"/>
</dbReference>
<keyword evidence="5" id="KW-0496">Mitochondrion</keyword>
<reference evidence="7 8" key="1">
    <citation type="journal article" date="2016" name="Proc. Natl. Acad. Sci. U.S.A.">
        <title>Comparative genomics of biotechnologically important yeasts.</title>
        <authorList>
            <person name="Riley R."/>
            <person name="Haridas S."/>
            <person name="Wolfe K.H."/>
            <person name="Lopes M.R."/>
            <person name="Hittinger C.T."/>
            <person name="Goeker M."/>
            <person name="Salamov A.A."/>
            <person name="Wisecaver J.H."/>
            <person name="Long T.M."/>
            <person name="Calvey C.H."/>
            <person name="Aerts A.L."/>
            <person name="Barry K.W."/>
            <person name="Choi C."/>
            <person name="Clum A."/>
            <person name="Coughlan A.Y."/>
            <person name="Deshpande S."/>
            <person name="Douglass A.P."/>
            <person name="Hanson S.J."/>
            <person name="Klenk H.-P."/>
            <person name="LaButti K.M."/>
            <person name="Lapidus A."/>
            <person name="Lindquist E.A."/>
            <person name="Lipzen A.M."/>
            <person name="Meier-Kolthoff J.P."/>
            <person name="Ohm R.A."/>
            <person name="Otillar R.P."/>
            <person name="Pangilinan J.L."/>
            <person name="Peng Y."/>
            <person name="Rokas A."/>
            <person name="Rosa C.A."/>
            <person name="Scheuner C."/>
            <person name="Sibirny A.A."/>
            <person name="Slot J.C."/>
            <person name="Stielow J.B."/>
            <person name="Sun H."/>
            <person name="Kurtzman C.P."/>
            <person name="Blackwell M."/>
            <person name="Grigoriev I.V."/>
            <person name="Jeffries T.W."/>
        </authorList>
    </citation>
    <scope>NUCLEOTIDE SEQUENCE [LARGE SCALE GENOMIC DNA]</scope>
    <source>
        <strain evidence="8">ATCC 58044 / CBS 1984 / NCYC 433 / NRRL Y-366-8</strain>
    </source>
</reference>
<proteinExistence type="inferred from homology"/>
<keyword evidence="8" id="KW-1185">Reference proteome</keyword>
<dbReference type="InterPro" id="IPR019189">
    <property type="entry name" value="Ribosomal_mL41"/>
</dbReference>
<name>A0A1E3PDG7_WICAA</name>
<dbReference type="AlphaFoldDB" id="A0A1E3PDG7"/>
<keyword evidence="6" id="KW-0687">Ribonucleoprotein</keyword>
<dbReference type="PANTHER" id="PTHR21338:SF0">
    <property type="entry name" value="LARGE RIBOSOMAL SUBUNIT PROTEIN ML41"/>
    <property type="match status" value="1"/>
</dbReference>
<evidence type="ECO:0008006" key="9">
    <source>
        <dbReference type="Google" id="ProtNLM"/>
    </source>
</evidence>
<dbReference type="STRING" id="683960.A0A1E3PDG7"/>
<sequence length="146" mass="16687">MKASQILNFQQSPVASLLRPWKKFRDGTLFYGVAKSGSRRHPLTTKKGNKHFYKGTRSSGIGKFTTKGRYMINWDKVRTFVVPTEFNPNLKPLVSPNAPQIQNTFAGYPKGPLDPKLQFTKIKEYILYGKVETEESALKDKYLERG</sequence>
<dbReference type="OrthoDB" id="408933at2759"/>
<dbReference type="EMBL" id="KV454208">
    <property type="protein sequence ID" value="ODQ62917.1"/>
    <property type="molecule type" value="Genomic_DNA"/>
</dbReference>